<keyword evidence="1" id="KW-0175">Coiled coil</keyword>
<reference evidence="2" key="1">
    <citation type="submission" date="2021-02" db="EMBL/GenBank/DDBJ databases">
        <authorList>
            <person name="Nowell W R."/>
        </authorList>
    </citation>
    <scope>NUCLEOTIDE SEQUENCE</scope>
</reference>
<protein>
    <submittedName>
        <fullName evidence="2">Uncharacterized protein</fullName>
    </submittedName>
</protein>
<dbReference type="AlphaFoldDB" id="A0A818XAV6"/>
<proteinExistence type="predicted"/>
<evidence type="ECO:0000256" key="1">
    <source>
        <dbReference type="SAM" id="Coils"/>
    </source>
</evidence>
<sequence>MLRLGCDIHIEKPSMDIADRVADLRNRVAWLKNVEFCLLGDQTDRLTKIKTERYDMETFNNNLRKQLKIPVEKKTIVNSSEKNAITVKGIESIDNKRNRAIQKYNQLLYIQQCLLDRLESLHVQTRIDQTKSKAISLPVKQIKNVKTMTRRIREIQDRLTSVKLINKTLNTCKQHLQCDLDLLRKELPNVQKDIGKKFHQRIILKKEFTDIVDENKRRLKAYQQLLDHTEAQSQQRRIIHEQAMASIAEQLEDQYQVQMMCKRNNAFEVYFLLFLAVNDMTTSFESRRLTSTNGPTTNIQQQKSILMSSDEIIQVSCMYDQFYNIILAGLPIDLNNSEQLKIMTNEISAKTIAMLTLTNRMIEEKEQINQQINRTDKLLKLIEMSINCKNDIRYKILDTMVEQRQNLELFYINDSIEEQNRILRQINDFIIVLSKALCEHIDTQIITEPSTDFIERLRSVFNLISKTKTTGSLNENDYQTSPIIRRSGNKENSEYKIISFLL</sequence>
<accession>A0A818XAV6</accession>
<evidence type="ECO:0000313" key="3">
    <source>
        <dbReference type="Proteomes" id="UP000663844"/>
    </source>
</evidence>
<organism evidence="2 3">
    <name type="scientific">Adineta steineri</name>
    <dbReference type="NCBI Taxonomy" id="433720"/>
    <lineage>
        <taxon>Eukaryota</taxon>
        <taxon>Metazoa</taxon>
        <taxon>Spiralia</taxon>
        <taxon>Gnathifera</taxon>
        <taxon>Rotifera</taxon>
        <taxon>Eurotatoria</taxon>
        <taxon>Bdelloidea</taxon>
        <taxon>Adinetida</taxon>
        <taxon>Adinetidae</taxon>
        <taxon>Adineta</taxon>
    </lineage>
</organism>
<comment type="caution">
    <text evidence="2">The sequence shown here is derived from an EMBL/GenBank/DDBJ whole genome shotgun (WGS) entry which is preliminary data.</text>
</comment>
<gene>
    <name evidence="2" type="ORF">OXD698_LOCUS14520</name>
</gene>
<evidence type="ECO:0000313" key="2">
    <source>
        <dbReference type="EMBL" id="CAF3735054.1"/>
    </source>
</evidence>
<dbReference type="Proteomes" id="UP000663844">
    <property type="component" value="Unassembled WGS sequence"/>
</dbReference>
<feature type="coiled-coil region" evidence="1">
    <location>
        <begin position="173"/>
        <end position="232"/>
    </location>
</feature>
<name>A0A818XAV6_9BILA</name>
<dbReference type="EMBL" id="CAJOAZ010000918">
    <property type="protein sequence ID" value="CAF3735054.1"/>
    <property type="molecule type" value="Genomic_DNA"/>
</dbReference>